<dbReference type="CDD" id="cd00293">
    <property type="entry name" value="USP-like"/>
    <property type="match status" value="1"/>
</dbReference>
<dbReference type="GO" id="GO:0004672">
    <property type="term" value="F:protein kinase activity"/>
    <property type="evidence" value="ECO:0007669"/>
    <property type="project" value="InterPro"/>
</dbReference>
<feature type="binding site" evidence="5">
    <location>
        <position position="437"/>
    </location>
    <ligand>
        <name>ATP</name>
        <dbReference type="ChEBI" id="CHEBI:30616"/>
    </ligand>
</feature>
<evidence type="ECO:0000259" key="7">
    <source>
        <dbReference type="PROSITE" id="PS50011"/>
    </source>
</evidence>
<keyword evidence="1" id="KW-0808">Transferase</keyword>
<dbReference type="FunFam" id="3.30.200.20:FF:000268">
    <property type="entry name" value="probable receptor-like serine/threonine-protein kinase At5g57670"/>
    <property type="match status" value="1"/>
</dbReference>
<dbReference type="EMBL" id="JACGWL010000012">
    <property type="protein sequence ID" value="KAK4391034.1"/>
    <property type="molecule type" value="Genomic_DNA"/>
</dbReference>
<reference evidence="8" key="2">
    <citation type="journal article" date="2024" name="Plant">
        <title>Genomic evolution and insights into agronomic trait innovations of Sesamum species.</title>
        <authorList>
            <person name="Miao H."/>
            <person name="Wang L."/>
            <person name="Qu L."/>
            <person name="Liu H."/>
            <person name="Sun Y."/>
            <person name="Le M."/>
            <person name="Wang Q."/>
            <person name="Wei S."/>
            <person name="Zheng Y."/>
            <person name="Lin W."/>
            <person name="Duan Y."/>
            <person name="Cao H."/>
            <person name="Xiong S."/>
            <person name="Wang X."/>
            <person name="Wei L."/>
            <person name="Li C."/>
            <person name="Ma Q."/>
            <person name="Ju M."/>
            <person name="Zhao R."/>
            <person name="Li G."/>
            <person name="Mu C."/>
            <person name="Tian Q."/>
            <person name="Mei H."/>
            <person name="Zhang T."/>
            <person name="Gao T."/>
            <person name="Zhang H."/>
        </authorList>
    </citation>
    <scope>NUCLEOTIDE SEQUENCE</scope>
    <source>
        <strain evidence="8">K16</strain>
    </source>
</reference>
<evidence type="ECO:0000256" key="2">
    <source>
        <dbReference type="ARBA" id="ARBA00022741"/>
    </source>
</evidence>
<dbReference type="InterPro" id="IPR008271">
    <property type="entry name" value="Ser/Thr_kinase_AS"/>
</dbReference>
<dbReference type="GO" id="GO:0005524">
    <property type="term" value="F:ATP binding"/>
    <property type="evidence" value="ECO:0007669"/>
    <property type="project" value="UniProtKB-UniRule"/>
</dbReference>
<dbReference type="FunFam" id="3.40.50.620:FF:000177">
    <property type="entry name" value="probable receptor-like serine/threonine-protein kinase At5g57670"/>
    <property type="match status" value="1"/>
</dbReference>
<dbReference type="Gene3D" id="3.30.200.20">
    <property type="entry name" value="Phosphorylase Kinase, domain 1"/>
    <property type="match status" value="1"/>
</dbReference>
<evidence type="ECO:0000256" key="4">
    <source>
        <dbReference type="ARBA" id="ARBA00022840"/>
    </source>
</evidence>
<keyword evidence="8" id="KW-0675">Receptor</keyword>
<evidence type="ECO:0000256" key="6">
    <source>
        <dbReference type="SAM" id="MobiDB-lite"/>
    </source>
</evidence>
<dbReference type="Gene3D" id="1.10.510.10">
    <property type="entry name" value="Transferase(Phosphotransferase) domain 1"/>
    <property type="match status" value="1"/>
</dbReference>
<dbReference type="InterPro" id="IPR006016">
    <property type="entry name" value="UspA"/>
</dbReference>
<evidence type="ECO:0000256" key="5">
    <source>
        <dbReference type="PROSITE-ProRule" id="PRU10141"/>
    </source>
</evidence>
<dbReference type="Pfam" id="PF00582">
    <property type="entry name" value="Usp"/>
    <property type="match status" value="1"/>
</dbReference>
<comment type="caution">
    <text evidence="8">The sequence shown here is derived from an EMBL/GenBank/DDBJ whole genome shotgun (WGS) entry which is preliminary data.</text>
</comment>
<keyword evidence="2 5" id="KW-0547">Nucleotide-binding</keyword>
<reference evidence="8" key="1">
    <citation type="submission" date="2020-06" db="EMBL/GenBank/DDBJ databases">
        <authorList>
            <person name="Li T."/>
            <person name="Hu X."/>
            <person name="Zhang T."/>
            <person name="Song X."/>
            <person name="Zhang H."/>
            <person name="Dai N."/>
            <person name="Sheng W."/>
            <person name="Hou X."/>
            <person name="Wei L."/>
        </authorList>
    </citation>
    <scope>NUCLEOTIDE SEQUENCE</scope>
    <source>
        <strain evidence="8">K16</strain>
        <tissue evidence="8">Leaf</tissue>
    </source>
</reference>
<dbReference type="PANTHER" id="PTHR47987:SF2">
    <property type="entry name" value="PROTEIN KINASE DOMAIN-CONTAINING PROTEIN"/>
    <property type="match status" value="1"/>
</dbReference>
<keyword evidence="4 5" id="KW-0067">ATP-binding</keyword>
<name>A0AAE1WD70_9LAMI</name>
<dbReference type="InterPro" id="IPR017441">
    <property type="entry name" value="Protein_kinase_ATP_BS"/>
</dbReference>
<organism evidence="8 9">
    <name type="scientific">Sesamum angolense</name>
    <dbReference type="NCBI Taxonomy" id="2727404"/>
    <lineage>
        <taxon>Eukaryota</taxon>
        <taxon>Viridiplantae</taxon>
        <taxon>Streptophyta</taxon>
        <taxon>Embryophyta</taxon>
        <taxon>Tracheophyta</taxon>
        <taxon>Spermatophyta</taxon>
        <taxon>Magnoliopsida</taxon>
        <taxon>eudicotyledons</taxon>
        <taxon>Gunneridae</taxon>
        <taxon>Pentapetalae</taxon>
        <taxon>asterids</taxon>
        <taxon>lamiids</taxon>
        <taxon>Lamiales</taxon>
        <taxon>Pedaliaceae</taxon>
        <taxon>Sesamum</taxon>
    </lineage>
</organism>
<evidence type="ECO:0000256" key="1">
    <source>
        <dbReference type="ARBA" id="ARBA00022679"/>
    </source>
</evidence>
<feature type="region of interest" description="Disordered" evidence="6">
    <location>
        <begin position="335"/>
        <end position="354"/>
    </location>
</feature>
<dbReference type="PANTHER" id="PTHR47987">
    <property type="entry name" value="OS08G0249100 PROTEIN"/>
    <property type="match status" value="1"/>
</dbReference>
<dbReference type="SUPFAM" id="SSF52402">
    <property type="entry name" value="Adenine nucleotide alpha hydrolases-like"/>
    <property type="match status" value="1"/>
</dbReference>
<gene>
    <name evidence="8" type="ORF">Sango_2166700</name>
</gene>
<dbReference type="Pfam" id="PF00069">
    <property type="entry name" value="Pkinase"/>
    <property type="match status" value="1"/>
</dbReference>
<dbReference type="PROSITE" id="PS00108">
    <property type="entry name" value="PROTEIN_KINASE_ST"/>
    <property type="match status" value="1"/>
</dbReference>
<dbReference type="Proteomes" id="UP001289374">
    <property type="component" value="Unassembled WGS sequence"/>
</dbReference>
<feature type="domain" description="Protein kinase" evidence="7">
    <location>
        <begin position="409"/>
        <end position="687"/>
    </location>
</feature>
<dbReference type="AlphaFoldDB" id="A0AAE1WD70"/>
<dbReference type="PROSITE" id="PS50011">
    <property type="entry name" value="PROTEIN_KINASE_DOM"/>
    <property type="match status" value="1"/>
</dbReference>
<protein>
    <submittedName>
        <fullName evidence="8">Proline-rich receptor-like protein kinase PERK1</fullName>
    </submittedName>
</protein>
<dbReference type="InterPro" id="IPR046958">
    <property type="entry name" value="RBK1/2/STUNTED"/>
</dbReference>
<dbReference type="SMART" id="SM00220">
    <property type="entry name" value="S_TKc"/>
    <property type="match status" value="1"/>
</dbReference>
<keyword evidence="9" id="KW-1185">Reference proteome</keyword>
<dbReference type="InterPro" id="IPR011009">
    <property type="entry name" value="Kinase-like_dom_sf"/>
</dbReference>
<evidence type="ECO:0000256" key="3">
    <source>
        <dbReference type="ARBA" id="ARBA00022777"/>
    </source>
</evidence>
<evidence type="ECO:0000313" key="8">
    <source>
        <dbReference type="EMBL" id="KAK4391034.1"/>
    </source>
</evidence>
<dbReference type="FunFam" id="1.10.510.10:FF:000284">
    <property type="entry name" value="Putative receptor-like serine/threonine-protein kinase"/>
    <property type="match status" value="1"/>
</dbReference>
<dbReference type="Gene3D" id="3.40.50.620">
    <property type="entry name" value="HUPs"/>
    <property type="match status" value="1"/>
</dbReference>
<sequence>MTQMVVAGGEECSGGRTVVVGVKLDSHSRELLTWALVKVAQAGDRVVALHVLDNNEIVDRDGKSSLLTLVKAFDSILAVYEGFCNLKQVDLKLKICRGSSIRKILVREAKSYYATEVIVGTAQTHHTIRSSASVAKYCAKKLSKDCSVLAVNNGKIVFHRESNSASRISLKEIEHHRRNGLLNAIQRSFSKNVKVLNDSRSMKPMLTWDEGTCGKLDLALASPDLVTLERNCSICSPNTVAPNNSCGRLAEEPSDDDNNENSMAIVPVPKLEAASSSISLLLRELPELKPGWPLLRRAILSNGTSSYNSRARQISVVQWAMRLPSRYGLSIEHLNRKDSDSDCDGEQSSKLDGESGAIIPVGNENLSVPSSPDLISRPLPVELEGLHEKYSATCRLFKFHELVSATSNFIAENMIGKGGSSQVYRGCLPDGKELAVKILKPSEDALKEFVLEIEIITALHHKNIISLFGFCFENNHLLLVYDLLSRGSLEENLHGNKREPLAFGWSERYRVAIGVAEALDYLHNREAQPVIHRDVKSSNILLSDDFEPQLSDFGLAKWASATSSHITCSDVAGTFGYLAPEYFMYGKVNEKIDVYAYGVVLLELLSGRKPICSDCPKGQESLVMWAKPILNSEKFVTLLDPSLGSSYDHDQVERMVLAASLCIRRAPRARPQMSLVVKLLQGDTEVVKWARLQVNASEGSNIRQEANSLDGADALDDETFSQSNLQSHLNLALLGVEEDSLSISSIEQSVSLEDYLRGRWSRSSSFD</sequence>
<dbReference type="SUPFAM" id="SSF56112">
    <property type="entry name" value="Protein kinase-like (PK-like)"/>
    <property type="match status" value="1"/>
</dbReference>
<dbReference type="PROSITE" id="PS00107">
    <property type="entry name" value="PROTEIN_KINASE_ATP"/>
    <property type="match status" value="1"/>
</dbReference>
<dbReference type="InterPro" id="IPR000719">
    <property type="entry name" value="Prot_kinase_dom"/>
</dbReference>
<dbReference type="InterPro" id="IPR014729">
    <property type="entry name" value="Rossmann-like_a/b/a_fold"/>
</dbReference>
<proteinExistence type="predicted"/>
<accession>A0AAE1WD70</accession>
<keyword evidence="3 8" id="KW-0418">Kinase</keyword>
<evidence type="ECO:0000313" key="9">
    <source>
        <dbReference type="Proteomes" id="UP001289374"/>
    </source>
</evidence>